<dbReference type="SUPFAM" id="SSF109709">
    <property type="entry name" value="KorB DNA-binding domain-like"/>
    <property type="match status" value="1"/>
</dbReference>
<evidence type="ECO:0000259" key="3">
    <source>
        <dbReference type="SMART" id="SM00470"/>
    </source>
</evidence>
<comment type="similarity">
    <text evidence="1">Belongs to the ParB family.</text>
</comment>
<accession>A0A371JH98</accession>
<dbReference type="Pfam" id="PF17762">
    <property type="entry name" value="HTH_ParB"/>
    <property type="match status" value="1"/>
</dbReference>
<protein>
    <submittedName>
        <fullName evidence="4">ParB/RepB/Spo0J family partition protein</fullName>
    </submittedName>
</protein>
<organism evidence="4 5">
    <name type="scientific">Lachnotalea glycerini</name>
    <dbReference type="NCBI Taxonomy" id="1763509"/>
    <lineage>
        <taxon>Bacteria</taxon>
        <taxon>Bacillati</taxon>
        <taxon>Bacillota</taxon>
        <taxon>Clostridia</taxon>
        <taxon>Lachnospirales</taxon>
        <taxon>Lachnospiraceae</taxon>
        <taxon>Lachnotalea</taxon>
    </lineage>
</organism>
<dbReference type="Pfam" id="PF02195">
    <property type="entry name" value="ParB_N"/>
    <property type="match status" value="1"/>
</dbReference>
<dbReference type="PANTHER" id="PTHR33375">
    <property type="entry name" value="CHROMOSOME-PARTITIONING PROTEIN PARB-RELATED"/>
    <property type="match status" value="1"/>
</dbReference>
<reference evidence="4 5" key="1">
    <citation type="journal article" date="2017" name="Genome Announc.">
        <title>Draft Genome Sequence of a Sporulating and Motile Strain of Lachnotalea glycerini Isolated from Water in Quebec City, Canada.</title>
        <authorList>
            <person name="Maheux A.F."/>
            <person name="Boudreau D.K."/>
            <person name="Berube E."/>
            <person name="Boissinot M."/>
            <person name="Raymond F."/>
            <person name="Brodeur S."/>
            <person name="Corbeil J."/>
            <person name="Isabel S."/>
            <person name="Omar R.F."/>
            <person name="Bergeron M.G."/>
        </authorList>
    </citation>
    <scope>NUCLEOTIDE SEQUENCE [LARGE SCALE GENOMIC DNA]</scope>
    <source>
        <strain evidence="4 5">CCRI-19302</strain>
    </source>
</reference>
<dbReference type="SMART" id="SM00470">
    <property type="entry name" value="ParB"/>
    <property type="match status" value="1"/>
</dbReference>
<dbReference type="Gene3D" id="1.10.10.2830">
    <property type="match status" value="1"/>
</dbReference>
<dbReference type="InterPro" id="IPR004437">
    <property type="entry name" value="ParB/RepB/Spo0J"/>
</dbReference>
<gene>
    <name evidence="4" type="ORF">CG710_006525</name>
</gene>
<dbReference type="GO" id="GO:0005694">
    <property type="term" value="C:chromosome"/>
    <property type="evidence" value="ECO:0007669"/>
    <property type="project" value="TreeGrafter"/>
</dbReference>
<dbReference type="SUPFAM" id="SSF110849">
    <property type="entry name" value="ParB/Sulfiredoxin"/>
    <property type="match status" value="1"/>
</dbReference>
<dbReference type="Proteomes" id="UP000216411">
    <property type="component" value="Unassembled WGS sequence"/>
</dbReference>
<dbReference type="Gene3D" id="3.90.1530.30">
    <property type="match status" value="1"/>
</dbReference>
<dbReference type="PANTHER" id="PTHR33375:SF1">
    <property type="entry name" value="CHROMOSOME-PARTITIONING PROTEIN PARB-RELATED"/>
    <property type="match status" value="1"/>
</dbReference>
<sequence>MQEIKRVQLSKLKSFKNQPFKVETNTEFFALMQSIERDGILVPLLARTSIDGNEYELISGHRRKAACEWVGITEVPVIICEMNDNEATIAMVNSNIQRENIRLSEKAFAYKMRLVAMMRQGKRRDIISSQVGKSNKQYACYIRLTKLIPNILNIVDEEKIDFNVAVVLSYLKEEEQYELHAVMDLEQCTPSLSQAGRMKRMSQLDKLDMEMIYEILGEEKTNHNIQIKMIVESLESYFPSNFTEKQKVELIKILVSEWHSKQVDRKTKEK</sequence>
<dbReference type="InterPro" id="IPR036086">
    <property type="entry name" value="ParB/Sulfiredoxin_sf"/>
</dbReference>
<dbReference type="CDD" id="cd16407">
    <property type="entry name" value="ParB_N_like"/>
    <property type="match status" value="1"/>
</dbReference>
<evidence type="ECO:0000256" key="2">
    <source>
        <dbReference type="ARBA" id="ARBA00022829"/>
    </source>
</evidence>
<name>A0A371JH98_9FIRM</name>
<dbReference type="GO" id="GO:0003677">
    <property type="term" value="F:DNA binding"/>
    <property type="evidence" value="ECO:0007669"/>
    <property type="project" value="InterPro"/>
</dbReference>
<evidence type="ECO:0000313" key="5">
    <source>
        <dbReference type="Proteomes" id="UP000216411"/>
    </source>
</evidence>
<dbReference type="NCBIfam" id="TIGR00180">
    <property type="entry name" value="parB_part"/>
    <property type="match status" value="1"/>
</dbReference>
<evidence type="ECO:0000256" key="1">
    <source>
        <dbReference type="ARBA" id="ARBA00006295"/>
    </source>
</evidence>
<keyword evidence="2" id="KW-0159">Chromosome partition</keyword>
<dbReference type="RefSeq" id="WP_094376143.1">
    <property type="nucleotide sequence ID" value="NZ_NOKA02000006.1"/>
</dbReference>
<feature type="domain" description="ParB-like N-terminal" evidence="3">
    <location>
        <begin position="5"/>
        <end position="96"/>
    </location>
</feature>
<dbReference type="OrthoDB" id="9771505at2"/>
<comment type="caution">
    <text evidence="4">The sequence shown here is derived from an EMBL/GenBank/DDBJ whole genome shotgun (WGS) entry which is preliminary data.</text>
</comment>
<evidence type="ECO:0000313" key="4">
    <source>
        <dbReference type="EMBL" id="RDY32118.1"/>
    </source>
</evidence>
<dbReference type="InterPro" id="IPR041468">
    <property type="entry name" value="HTH_ParB/Spo0J"/>
</dbReference>
<keyword evidence="5" id="KW-1185">Reference proteome</keyword>
<dbReference type="InterPro" id="IPR003115">
    <property type="entry name" value="ParB_N"/>
</dbReference>
<proteinExistence type="inferred from homology"/>
<dbReference type="InterPro" id="IPR050336">
    <property type="entry name" value="Chromosome_partition/occlusion"/>
</dbReference>
<dbReference type="AlphaFoldDB" id="A0A371JH98"/>
<dbReference type="GO" id="GO:0007059">
    <property type="term" value="P:chromosome segregation"/>
    <property type="evidence" value="ECO:0007669"/>
    <property type="project" value="UniProtKB-KW"/>
</dbReference>
<dbReference type="EMBL" id="NOKA02000006">
    <property type="protein sequence ID" value="RDY32118.1"/>
    <property type="molecule type" value="Genomic_DNA"/>
</dbReference>